<dbReference type="Gene3D" id="1.20.1540.10">
    <property type="entry name" value="Rhomboid-like"/>
    <property type="match status" value="1"/>
</dbReference>
<dbReference type="Proteomes" id="UP000247409">
    <property type="component" value="Unassembled WGS sequence"/>
</dbReference>
<keyword evidence="6 8" id="KW-1133">Transmembrane helix</keyword>
<proteinExistence type="inferred from homology"/>
<feature type="transmembrane region" description="Helical" evidence="8">
    <location>
        <begin position="36"/>
        <end position="59"/>
    </location>
</feature>
<dbReference type="GO" id="GO:0006508">
    <property type="term" value="P:proteolysis"/>
    <property type="evidence" value="ECO:0007669"/>
    <property type="project" value="UniProtKB-KW"/>
</dbReference>
<dbReference type="SUPFAM" id="SSF144091">
    <property type="entry name" value="Rhomboid-like"/>
    <property type="match status" value="1"/>
</dbReference>
<dbReference type="GO" id="GO:0016020">
    <property type="term" value="C:membrane"/>
    <property type="evidence" value="ECO:0007669"/>
    <property type="project" value="UniProtKB-SubCell"/>
</dbReference>
<keyword evidence="11" id="KW-1185">Reference proteome</keyword>
<comment type="similarity">
    <text evidence="2">Belongs to the peptidase S54 family.</text>
</comment>
<keyword evidence="5" id="KW-0378">Hydrolase</keyword>
<accession>A0A2V3INJ4</accession>
<dbReference type="AlphaFoldDB" id="A0A2V3INJ4"/>
<name>A0A2V3INJ4_9FLOR</name>
<keyword evidence="3" id="KW-0645">Protease</keyword>
<sequence length="258" mass="29248">MNRRPTFRPRAEDAFAMSLFYNILGQIANLDRKPPVTLFFVFVNAAVFFLPYLHLFILIPKEFEHIYDEAVRWTDIHKACLIPALIVFHGDVYRIFLSTLVHGGSLHLVYNLSSFLYKGVVLETELGSIHLFVIIVYLMFSSSALYVLIAVIANNWDFDRSIMNNCCVGFSGVIFGLKVLVNSDDVYARHTENIFGFSMPKRTVWVELILASLAGPQVSFLGHLCGILAGLIYLYFARKAGLATQRRRGRRTLTESGL</sequence>
<dbReference type="EMBL" id="NBIV01000115">
    <property type="protein sequence ID" value="PXF43655.1"/>
    <property type="molecule type" value="Genomic_DNA"/>
</dbReference>
<evidence type="ECO:0000256" key="8">
    <source>
        <dbReference type="SAM" id="Phobius"/>
    </source>
</evidence>
<dbReference type="Pfam" id="PF01694">
    <property type="entry name" value="Rhomboid"/>
    <property type="match status" value="1"/>
</dbReference>
<comment type="subcellular location">
    <subcellularLocation>
        <location evidence="1">Membrane</location>
        <topology evidence="1">Multi-pass membrane protein</topology>
    </subcellularLocation>
</comment>
<feature type="transmembrane region" description="Helical" evidence="8">
    <location>
        <begin position="220"/>
        <end position="237"/>
    </location>
</feature>
<dbReference type="GO" id="GO:0004252">
    <property type="term" value="F:serine-type endopeptidase activity"/>
    <property type="evidence" value="ECO:0007669"/>
    <property type="project" value="InterPro"/>
</dbReference>
<evidence type="ECO:0000313" key="10">
    <source>
        <dbReference type="EMBL" id="PXF43655.1"/>
    </source>
</evidence>
<evidence type="ECO:0000256" key="7">
    <source>
        <dbReference type="ARBA" id="ARBA00023136"/>
    </source>
</evidence>
<organism evidence="10 11">
    <name type="scientific">Gracilariopsis chorda</name>
    <dbReference type="NCBI Taxonomy" id="448386"/>
    <lineage>
        <taxon>Eukaryota</taxon>
        <taxon>Rhodophyta</taxon>
        <taxon>Florideophyceae</taxon>
        <taxon>Rhodymeniophycidae</taxon>
        <taxon>Gracilariales</taxon>
        <taxon>Gracilariaceae</taxon>
        <taxon>Gracilariopsis</taxon>
    </lineage>
</organism>
<keyword evidence="4 8" id="KW-0812">Transmembrane</keyword>
<reference evidence="10 11" key="1">
    <citation type="journal article" date="2018" name="Mol. Biol. Evol.">
        <title>Analysis of the draft genome of the red seaweed Gracilariopsis chorda provides insights into genome size evolution in Rhodophyta.</title>
        <authorList>
            <person name="Lee J."/>
            <person name="Yang E.C."/>
            <person name="Graf L."/>
            <person name="Yang J.H."/>
            <person name="Qiu H."/>
            <person name="Zel Zion U."/>
            <person name="Chan C.X."/>
            <person name="Stephens T.G."/>
            <person name="Weber A.P.M."/>
            <person name="Boo G.H."/>
            <person name="Boo S.M."/>
            <person name="Kim K.M."/>
            <person name="Shin Y."/>
            <person name="Jung M."/>
            <person name="Lee S.J."/>
            <person name="Yim H.S."/>
            <person name="Lee J.H."/>
            <person name="Bhattacharya D."/>
            <person name="Yoon H.S."/>
        </authorList>
    </citation>
    <scope>NUCLEOTIDE SEQUENCE [LARGE SCALE GENOMIC DNA]</scope>
    <source>
        <strain evidence="10 11">SKKU-2015</strain>
        <tissue evidence="10">Whole body</tissue>
    </source>
</reference>
<feature type="domain" description="Peptidase S54 rhomboid" evidence="9">
    <location>
        <begin position="90"/>
        <end position="237"/>
    </location>
</feature>
<evidence type="ECO:0000256" key="2">
    <source>
        <dbReference type="ARBA" id="ARBA00009045"/>
    </source>
</evidence>
<evidence type="ECO:0000256" key="4">
    <source>
        <dbReference type="ARBA" id="ARBA00022692"/>
    </source>
</evidence>
<evidence type="ECO:0000256" key="1">
    <source>
        <dbReference type="ARBA" id="ARBA00004141"/>
    </source>
</evidence>
<evidence type="ECO:0000259" key="9">
    <source>
        <dbReference type="Pfam" id="PF01694"/>
    </source>
</evidence>
<dbReference type="PANTHER" id="PTHR43066">
    <property type="entry name" value="RHOMBOID-RELATED PROTEIN"/>
    <property type="match status" value="1"/>
</dbReference>
<evidence type="ECO:0000313" key="11">
    <source>
        <dbReference type="Proteomes" id="UP000247409"/>
    </source>
</evidence>
<comment type="caution">
    <text evidence="10">The sequence shown here is derived from an EMBL/GenBank/DDBJ whole genome shotgun (WGS) entry which is preliminary data.</text>
</comment>
<feature type="transmembrane region" description="Helical" evidence="8">
    <location>
        <begin position="80"/>
        <end position="109"/>
    </location>
</feature>
<evidence type="ECO:0000256" key="3">
    <source>
        <dbReference type="ARBA" id="ARBA00022670"/>
    </source>
</evidence>
<dbReference type="InterPro" id="IPR022764">
    <property type="entry name" value="Peptidase_S54_rhomboid_dom"/>
</dbReference>
<dbReference type="OrthoDB" id="5986at2759"/>
<protein>
    <submittedName>
        <fullName evidence="10">Rhomboid-like protein 14, mitochondrial</fullName>
    </submittedName>
</protein>
<gene>
    <name evidence="10" type="ORF">BWQ96_06560</name>
</gene>
<dbReference type="InterPro" id="IPR035952">
    <property type="entry name" value="Rhomboid-like_sf"/>
</dbReference>
<dbReference type="PANTHER" id="PTHR43066:SF1">
    <property type="entry name" value="RHOMBOID PROTEIN 2"/>
    <property type="match status" value="1"/>
</dbReference>
<evidence type="ECO:0000256" key="5">
    <source>
        <dbReference type="ARBA" id="ARBA00022801"/>
    </source>
</evidence>
<feature type="transmembrane region" description="Helical" evidence="8">
    <location>
        <begin position="129"/>
        <end position="153"/>
    </location>
</feature>
<keyword evidence="7 8" id="KW-0472">Membrane</keyword>
<evidence type="ECO:0000256" key="6">
    <source>
        <dbReference type="ARBA" id="ARBA00022989"/>
    </source>
</evidence>